<keyword evidence="3" id="KW-1185">Reference proteome</keyword>
<comment type="caution">
    <text evidence="2">The sequence shown here is derived from an EMBL/GenBank/DDBJ whole genome shotgun (WGS) entry which is preliminary data.</text>
</comment>
<dbReference type="OrthoDB" id="7857490at2"/>
<evidence type="ECO:0000313" key="2">
    <source>
        <dbReference type="EMBL" id="THD75917.1"/>
    </source>
</evidence>
<dbReference type="EMBL" id="SSMD01000002">
    <property type="protein sequence ID" value="THD75917.1"/>
    <property type="molecule type" value="Genomic_DNA"/>
</dbReference>
<dbReference type="AlphaFoldDB" id="A0A4S3MBE0"/>
<keyword evidence="1" id="KW-0732">Signal</keyword>
<name>A0A4S3MBE0_9RHOB</name>
<accession>A0A4S3MBE0</accession>
<sequence>MRAWVLLFCLIGGMAQAGAWPRGKGHWFSATALDWGADGSVATSFFAEYGLTDRLTVGVDGFWTTEGATVLGFARLPVWSGPQGGKLALEAGIGTADGKPILRPGLSYGRGIVTGWGNGWVAVDATAVVDPALGLSSWKVESTLGLAPSERWKFLMQLRSTGSIGGVQDMVLAPSAVFRLGKSVYLQAGGAYGLTDPRDSGIKLGVWLEF</sequence>
<dbReference type="RefSeq" id="WP_136338278.1">
    <property type="nucleotide sequence ID" value="NZ_SSMD01000002.1"/>
</dbReference>
<evidence type="ECO:0008006" key="4">
    <source>
        <dbReference type="Google" id="ProtNLM"/>
    </source>
</evidence>
<evidence type="ECO:0000313" key="3">
    <source>
        <dbReference type="Proteomes" id="UP000306113"/>
    </source>
</evidence>
<gene>
    <name evidence="2" type="ORF">E7681_05580</name>
</gene>
<feature type="signal peptide" evidence="1">
    <location>
        <begin position="1"/>
        <end position="19"/>
    </location>
</feature>
<reference evidence="2 3" key="1">
    <citation type="submission" date="2019-04" db="EMBL/GenBank/DDBJ databases">
        <title>Draft genome sequence of Youngimonas vesicularis.</title>
        <authorList>
            <person name="Hameed A."/>
        </authorList>
    </citation>
    <scope>NUCLEOTIDE SEQUENCE [LARGE SCALE GENOMIC DNA]</scope>
    <source>
        <strain evidence="2 3">CC-AMW-E</strain>
    </source>
</reference>
<evidence type="ECO:0000256" key="1">
    <source>
        <dbReference type="SAM" id="SignalP"/>
    </source>
</evidence>
<proteinExistence type="predicted"/>
<feature type="chain" id="PRO_5020952301" description="Cellulose biosynthesis protein BcsS" evidence="1">
    <location>
        <begin position="20"/>
        <end position="210"/>
    </location>
</feature>
<protein>
    <recommendedName>
        <fullName evidence="4">Cellulose biosynthesis protein BcsS</fullName>
    </recommendedName>
</protein>
<organism evidence="2 3">
    <name type="scientific">Thalassobius vesicularis</name>
    <dbReference type="NCBI Taxonomy" id="1294297"/>
    <lineage>
        <taxon>Bacteria</taxon>
        <taxon>Pseudomonadati</taxon>
        <taxon>Pseudomonadota</taxon>
        <taxon>Alphaproteobacteria</taxon>
        <taxon>Rhodobacterales</taxon>
        <taxon>Roseobacteraceae</taxon>
        <taxon>Thalassovita</taxon>
    </lineage>
</organism>
<dbReference type="Proteomes" id="UP000306113">
    <property type="component" value="Unassembled WGS sequence"/>
</dbReference>